<protein>
    <submittedName>
        <fullName evidence="1">Uncharacterized protein</fullName>
    </submittedName>
</protein>
<dbReference type="InterPro" id="IPR036860">
    <property type="entry name" value="SH2_dom_sf"/>
</dbReference>
<feature type="non-terminal residue" evidence="1">
    <location>
        <position position="58"/>
    </location>
</feature>
<evidence type="ECO:0000313" key="1">
    <source>
        <dbReference type="EMBL" id="KAK5970790.1"/>
    </source>
</evidence>
<evidence type="ECO:0000313" key="2">
    <source>
        <dbReference type="Proteomes" id="UP001331761"/>
    </source>
</evidence>
<gene>
    <name evidence="1" type="ORF">GCK32_022128</name>
</gene>
<dbReference type="SUPFAM" id="SSF55550">
    <property type="entry name" value="SH2 domain"/>
    <property type="match status" value="1"/>
</dbReference>
<reference evidence="1 2" key="1">
    <citation type="submission" date="2019-10" db="EMBL/GenBank/DDBJ databases">
        <title>Assembly and Annotation for the nematode Trichostrongylus colubriformis.</title>
        <authorList>
            <person name="Martin J."/>
        </authorList>
    </citation>
    <scope>NUCLEOTIDE SEQUENCE [LARGE SCALE GENOMIC DNA]</scope>
    <source>
        <strain evidence="1">G859</strain>
        <tissue evidence="1">Whole worm</tissue>
    </source>
</reference>
<dbReference type="AlphaFoldDB" id="A0AAN8F5M5"/>
<dbReference type="Gene3D" id="3.30.505.10">
    <property type="entry name" value="SH2 domain"/>
    <property type="match status" value="1"/>
</dbReference>
<sequence>MKSNPNSQVDRLLEKALADLEKEEWYHGYLPLEDIIELLTRTGDFLLRGLELEEHKTT</sequence>
<comment type="caution">
    <text evidence="1">The sequence shown here is derived from an EMBL/GenBank/DDBJ whole genome shotgun (WGS) entry which is preliminary data.</text>
</comment>
<keyword evidence="2" id="KW-1185">Reference proteome</keyword>
<proteinExistence type="predicted"/>
<name>A0AAN8F5M5_TRICO</name>
<dbReference type="EMBL" id="WIXE01018592">
    <property type="protein sequence ID" value="KAK5970790.1"/>
    <property type="molecule type" value="Genomic_DNA"/>
</dbReference>
<dbReference type="Proteomes" id="UP001331761">
    <property type="component" value="Unassembled WGS sequence"/>
</dbReference>
<accession>A0AAN8F5M5</accession>
<organism evidence="1 2">
    <name type="scientific">Trichostrongylus colubriformis</name>
    <name type="common">Black scour worm</name>
    <dbReference type="NCBI Taxonomy" id="6319"/>
    <lineage>
        <taxon>Eukaryota</taxon>
        <taxon>Metazoa</taxon>
        <taxon>Ecdysozoa</taxon>
        <taxon>Nematoda</taxon>
        <taxon>Chromadorea</taxon>
        <taxon>Rhabditida</taxon>
        <taxon>Rhabditina</taxon>
        <taxon>Rhabditomorpha</taxon>
        <taxon>Strongyloidea</taxon>
        <taxon>Trichostrongylidae</taxon>
        <taxon>Trichostrongylus</taxon>
    </lineage>
</organism>